<proteinExistence type="predicted"/>
<dbReference type="SMART" id="SM00308">
    <property type="entry name" value="LH2"/>
    <property type="match status" value="1"/>
</dbReference>
<gene>
    <name evidence="8" type="ORF">CAPTEDRAFT_169085</name>
</gene>
<keyword evidence="4" id="KW-0443">Lipid metabolism</keyword>
<dbReference type="EMBL" id="AMQN01001158">
    <property type="status" value="NOT_ANNOTATED_CDS"/>
    <property type="molecule type" value="Genomic_DNA"/>
</dbReference>
<dbReference type="EnsemblMetazoa" id="CapteT169085">
    <property type="protein sequence ID" value="CapteP169085"/>
    <property type="gene ID" value="CapteG169085"/>
</dbReference>
<reference evidence="8 10" key="2">
    <citation type="journal article" date="2013" name="Nature">
        <title>Insights into bilaterian evolution from three spiralian genomes.</title>
        <authorList>
            <person name="Simakov O."/>
            <person name="Marletaz F."/>
            <person name="Cho S.J."/>
            <person name="Edsinger-Gonzales E."/>
            <person name="Havlak P."/>
            <person name="Hellsten U."/>
            <person name="Kuo D.H."/>
            <person name="Larsson T."/>
            <person name="Lv J."/>
            <person name="Arendt D."/>
            <person name="Savage R."/>
            <person name="Osoegawa K."/>
            <person name="de Jong P."/>
            <person name="Grimwood J."/>
            <person name="Chapman J.A."/>
            <person name="Shapiro H."/>
            <person name="Aerts A."/>
            <person name="Otillar R.P."/>
            <person name="Terry A.Y."/>
            <person name="Boore J.L."/>
            <person name="Grigoriev I.V."/>
            <person name="Lindberg D.R."/>
            <person name="Seaver E.C."/>
            <person name="Weisblat D.A."/>
            <person name="Putnam N.H."/>
            <person name="Rokhsar D.S."/>
        </authorList>
    </citation>
    <scope>NUCLEOTIDE SEQUENCE</scope>
    <source>
        <strain evidence="8 10">I ESC-2004</strain>
    </source>
</reference>
<dbReference type="InterPro" id="IPR000907">
    <property type="entry name" value="LipOase"/>
</dbReference>
<dbReference type="OMA" id="TYPDEYF"/>
<evidence type="ECO:0000256" key="3">
    <source>
        <dbReference type="ARBA" id="ARBA00023002"/>
    </source>
</evidence>
<dbReference type="InterPro" id="IPR036392">
    <property type="entry name" value="PLAT/LH2_dom_sf"/>
</dbReference>
<dbReference type="PRINTS" id="PR00087">
    <property type="entry name" value="LIPOXYGENASE"/>
</dbReference>
<dbReference type="InterPro" id="IPR036226">
    <property type="entry name" value="LipOase_C_sf"/>
</dbReference>
<dbReference type="SUPFAM" id="SSF48484">
    <property type="entry name" value="Lipoxigenase"/>
    <property type="match status" value="1"/>
</dbReference>
<dbReference type="Pfam" id="PF00305">
    <property type="entry name" value="Lipoxygenase"/>
    <property type="match status" value="1"/>
</dbReference>
<evidence type="ECO:0008006" key="11">
    <source>
        <dbReference type="Google" id="ProtNLM"/>
    </source>
</evidence>
<feature type="domain" description="Lipoxygenase" evidence="7">
    <location>
        <begin position="458"/>
        <end position="1017"/>
    </location>
</feature>
<evidence type="ECO:0000313" key="8">
    <source>
        <dbReference type="EMBL" id="ELU07246.1"/>
    </source>
</evidence>
<evidence type="ECO:0000313" key="10">
    <source>
        <dbReference type="Proteomes" id="UP000014760"/>
    </source>
</evidence>
<evidence type="ECO:0000256" key="1">
    <source>
        <dbReference type="ARBA" id="ARBA00022723"/>
    </source>
</evidence>
<dbReference type="PROSITE" id="PS51393">
    <property type="entry name" value="LIPOXYGENASE_3"/>
    <property type="match status" value="1"/>
</dbReference>
<dbReference type="InterPro" id="IPR001024">
    <property type="entry name" value="PLAT/LH2_dom"/>
</dbReference>
<evidence type="ECO:0000256" key="4">
    <source>
        <dbReference type="ARBA" id="ARBA00023098"/>
    </source>
</evidence>
<dbReference type="InterPro" id="IPR020834">
    <property type="entry name" value="LipOase_CS"/>
</dbReference>
<organism evidence="8">
    <name type="scientific">Capitella teleta</name>
    <name type="common">Polychaete worm</name>
    <dbReference type="NCBI Taxonomy" id="283909"/>
    <lineage>
        <taxon>Eukaryota</taxon>
        <taxon>Metazoa</taxon>
        <taxon>Spiralia</taxon>
        <taxon>Lophotrochozoa</taxon>
        <taxon>Annelida</taxon>
        <taxon>Polychaeta</taxon>
        <taxon>Sedentaria</taxon>
        <taxon>Scolecida</taxon>
        <taxon>Capitellidae</taxon>
        <taxon>Capitella</taxon>
    </lineage>
</organism>
<evidence type="ECO:0000256" key="5">
    <source>
        <dbReference type="PROSITE-ProRule" id="PRU00152"/>
    </source>
</evidence>
<keyword evidence="2" id="KW-0223">Dioxygenase</keyword>
<evidence type="ECO:0000313" key="9">
    <source>
        <dbReference type="EnsemblMetazoa" id="CapteP169085"/>
    </source>
</evidence>
<keyword evidence="10" id="KW-1185">Reference proteome</keyword>
<dbReference type="GO" id="GO:0016702">
    <property type="term" value="F:oxidoreductase activity, acting on single donors with incorporation of molecular oxygen, incorporation of two atoms of oxygen"/>
    <property type="evidence" value="ECO:0007669"/>
    <property type="project" value="InterPro"/>
</dbReference>
<dbReference type="Pfam" id="PF01477">
    <property type="entry name" value="PLAT"/>
    <property type="match status" value="1"/>
</dbReference>
<reference evidence="9" key="3">
    <citation type="submission" date="2015-06" db="UniProtKB">
        <authorList>
            <consortium name="EnsemblMetazoa"/>
        </authorList>
    </citation>
    <scope>IDENTIFICATION</scope>
</reference>
<dbReference type="SUPFAM" id="SSF49723">
    <property type="entry name" value="Lipase/lipooxygenase domain (PLAT/LH2 domain)"/>
    <property type="match status" value="1"/>
</dbReference>
<dbReference type="PROSITE" id="PS50095">
    <property type="entry name" value="PLAT"/>
    <property type="match status" value="1"/>
</dbReference>
<evidence type="ECO:0000256" key="2">
    <source>
        <dbReference type="ARBA" id="ARBA00022964"/>
    </source>
</evidence>
<dbReference type="GO" id="GO:0046872">
    <property type="term" value="F:metal ion binding"/>
    <property type="evidence" value="ECO:0007669"/>
    <property type="project" value="UniProtKB-KW"/>
</dbReference>
<dbReference type="AlphaFoldDB" id="R7UV30"/>
<dbReference type="GO" id="GO:0034440">
    <property type="term" value="P:lipid oxidation"/>
    <property type="evidence" value="ECO:0007669"/>
    <property type="project" value="InterPro"/>
</dbReference>
<dbReference type="PANTHER" id="PTHR11771">
    <property type="entry name" value="LIPOXYGENASE"/>
    <property type="match status" value="1"/>
</dbReference>
<reference evidence="10" key="1">
    <citation type="submission" date="2012-12" db="EMBL/GenBank/DDBJ databases">
        <authorList>
            <person name="Hellsten U."/>
            <person name="Grimwood J."/>
            <person name="Chapman J.A."/>
            <person name="Shapiro H."/>
            <person name="Aerts A."/>
            <person name="Otillar R.P."/>
            <person name="Terry A.Y."/>
            <person name="Boore J.L."/>
            <person name="Simakov O."/>
            <person name="Marletaz F."/>
            <person name="Cho S.-J."/>
            <person name="Edsinger-Gonzales E."/>
            <person name="Havlak P."/>
            <person name="Kuo D.-H."/>
            <person name="Larsson T."/>
            <person name="Lv J."/>
            <person name="Arendt D."/>
            <person name="Savage R."/>
            <person name="Osoegawa K."/>
            <person name="de Jong P."/>
            <person name="Lindberg D.R."/>
            <person name="Seaver E.C."/>
            <person name="Weisblat D.A."/>
            <person name="Putnam N.H."/>
            <person name="Grigoriev I.V."/>
            <person name="Rokhsar D.S."/>
        </authorList>
    </citation>
    <scope>NUCLEOTIDE SEQUENCE</scope>
    <source>
        <strain evidence="10">I ESC-2004</strain>
    </source>
</reference>
<dbReference type="HOGENOM" id="CLU_007064_0_0_1"/>
<dbReference type="InterPro" id="IPR013819">
    <property type="entry name" value="LipOase_C"/>
</dbReference>
<keyword evidence="3" id="KW-0560">Oxidoreductase</keyword>
<feature type="domain" description="PLAT" evidence="6">
    <location>
        <begin position="345"/>
        <end position="460"/>
    </location>
</feature>
<sequence length="1089" mass="125750">MDKCAIPPAGLGSKTRLSYQSNKAKKSVAHTNSAIRRCNAVGAVGYAVVLKETRLPDNEFFTPGRRFRIRLRHSNLRCDDDAAACIREAAVKFADQNEDGPLDLIFFTGRTAVARNCKTFSDIIKLKKEEDMKDMCMKDPHYWFALADGLRKSPGSFADLIYYSQIPYKFIPFDEKPRLMKFRLIPAEPCRESGRLDENEQAEVWNHGRRACDNNTKFYLRNEYMRRLERDDPIKYVIQAQMIYSEDVCDWNPQKIWDEVENPWFDLIKIKLTTALTCTALHRTYFNIVDKPTCLKFPSPTSIHDYKSYPYVCSAMYTKFEIKHLGLSVWREERQRIDFKEVEKIKHHITLCTGTVKEGRPRVDVFITLTGSQGRTTPKRLDHYVEDETSKGVDEFYIHTEPIGDLVSVIIAVRHRHLTDDWYLRYVTVTDPDRGTSRHFPCHSVVLSKVALRPGEVSLPQYDCHEVLRQERLLELRDRHLDYLWQRMDALPGQVRLKSQDIKLLPVNEQLTAEKYVGVQWDIDPAMADVIIPKFVKSCTNATQYYDATTLQPGLPDGPKGDMCKSVQDDVDFGRIYLMGTNPAFFKRIESIPENFHISHGDVEGYLDRELTLEEEMQAGRVFLADYKILEDIYTFHQDADNRYMVAPLCLLYVRGSGDLIPLGIQLKQEPGPDNPLFTARDKPEDWVMAKLWVRCADFQYQFPISHFFMCHLVIEPFCVATQRQLSVSHPVYKLLKPHFRYTLPTNTILRRNILKKGGSAETYMSIGSEGFKSLVKKFYTTEFSFESMDLPLLLNQRGVDDAEKLPNYFYRDDSLKLWQAISEYCLNILKIFYKSDEDVQMDSEIQAWIEDIQERGFPGLKPHQREGLPMHFDNVEELARTMTKILFTSTCQHSATHSEALDMYGFLPLTPAMMRMPPPSKKRMVGRDVIVKSLPDQSPLAYYGSLANVMQFHKPDENPLGNNDETYFVEQEAIDVKDQFSSALGKIAIRIKARNAATSIQYENLIPNWIPNSTEVLPFYPSEFVKDTGGIPVFEPGVKTHVFSMSPSAPLMTLPLSMYMARNFRQDVHDKHWQNQSDTMEQDIVKGE</sequence>
<comment type="caution">
    <text evidence="5">Lacks conserved residue(s) required for the propagation of feature annotation.</text>
</comment>
<name>R7UV30_CAPTE</name>
<dbReference type="OrthoDB" id="407298at2759"/>
<dbReference type="PROSITE" id="PS00081">
    <property type="entry name" value="LIPOXYGENASE_2"/>
    <property type="match status" value="1"/>
</dbReference>
<dbReference type="InterPro" id="IPR020835">
    <property type="entry name" value="Catalase_sf"/>
</dbReference>
<dbReference type="GO" id="GO:0020037">
    <property type="term" value="F:heme binding"/>
    <property type="evidence" value="ECO:0007669"/>
    <property type="project" value="InterPro"/>
</dbReference>
<dbReference type="Gene3D" id="3.10.450.60">
    <property type="match status" value="1"/>
</dbReference>
<dbReference type="STRING" id="283909.R7UV30"/>
<protein>
    <recommendedName>
        <fullName evidence="11">Lipoxygenase domain-containing protein</fullName>
    </recommendedName>
</protein>
<dbReference type="Gene3D" id="2.40.180.10">
    <property type="entry name" value="Catalase core domain"/>
    <property type="match status" value="1"/>
</dbReference>
<dbReference type="Gene3D" id="1.20.245.10">
    <property type="entry name" value="Lipoxygenase-1, Domain 5"/>
    <property type="match status" value="1"/>
</dbReference>
<dbReference type="EMBL" id="KB300094">
    <property type="protein sequence ID" value="ELU07246.1"/>
    <property type="molecule type" value="Genomic_DNA"/>
</dbReference>
<evidence type="ECO:0000259" key="6">
    <source>
        <dbReference type="PROSITE" id="PS50095"/>
    </source>
</evidence>
<keyword evidence="1" id="KW-0479">Metal-binding</keyword>
<accession>R7UV30</accession>
<dbReference type="Proteomes" id="UP000014760">
    <property type="component" value="Unassembled WGS sequence"/>
</dbReference>
<evidence type="ECO:0000259" key="7">
    <source>
        <dbReference type="PROSITE" id="PS51393"/>
    </source>
</evidence>
<dbReference type="SUPFAM" id="SSF56634">
    <property type="entry name" value="Heme-dependent catalase-like"/>
    <property type="match status" value="1"/>
</dbReference>